<accession>A0ACA9KMV3</accession>
<name>A0ACA9KMV3_9GLOM</name>
<dbReference type="EMBL" id="CAJVPU010001524">
    <property type="protein sequence ID" value="CAG8483067.1"/>
    <property type="molecule type" value="Genomic_DNA"/>
</dbReference>
<organism evidence="1 2">
    <name type="scientific">Dentiscutata heterogama</name>
    <dbReference type="NCBI Taxonomy" id="1316150"/>
    <lineage>
        <taxon>Eukaryota</taxon>
        <taxon>Fungi</taxon>
        <taxon>Fungi incertae sedis</taxon>
        <taxon>Mucoromycota</taxon>
        <taxon>Glomeromycotina</taxon>
        <taxon>Glomeromycetes</taxon>
        <taxon>Diversisporales</taxon>
        <taxon>Gigasporaceae</taxon>
        <taxon>Dentiscutata</taxon>
    </lineage>
</organism>
<dbReference type="Proteomes" id="UP000789702">
    <property type="component" value="Unassembled WGS sequence"/>
</dbReference>
<sequence>MEHGNNDYYYPVEISTYQNSPKKSSFKRQVVTGPNTPPLTPPRHHRPYKRRSSSTLVVKKSDGAMVSLLNDDDESTLSPTSIYSDDESVFSSSVSSCGCSDDGLVSHINSPQRQRAPPSNPSLTNTTTTTVNKRKYICQHPDCGKSFTTSGHLARHNRIHTGEKNFPCLMPGCTSKFSRQDNMMQHYRTHLSSKSRRGSKAGIHTPPPPPPPQTDIDEPQSKRVRCMPTPTSTPITSTTSLVYPSMNNLPSVRSILEPVQLPPIHSMMPSVISLPQSSSHHMRSGRIDNINNSIGMTSYVSIMG</sequence>
<evidence type="ECO:0000313" key="1">
    <source>
        <dbReference type="EMBL" id="CAG8483067.1"/>
    </source>
</evidence>
<protein>
    <submittedName>
        <fullName evidence="1">6473_t:CDS:1</fullName>
    </submittedName>
</protein>
<reference evidence="1" key="1">
    <citation type="submission" date="2021-06" db="EMBL/GenBank/DDBJ databases">
        <authorList>
            <person name="Kallberg Y."/>
            <person name="Tangrot J."/>
            <person name="Rosling A."/>
        </authorList>
    </citation>
    <scope>NUCLEOTIDE SEQUENCE</scope>
    <source>
        <strain evidence="1">IL203A</strain>
    </source>
</reference>
<comment type="caution">
    <text evidence="1">The sequence shown here is derived from an EMBL/GenBank/DDBJ whole genome shotgun (WGS) entry which is preliminary data.</text>
</comment>
<gene>
    <name evidence="1" type="ORF">DHETER_LOCUS2212</name>
</gene>
<evidence type="ECO:0000313" key="2">
    <source>
        <dbReference type="Proteomes" id="UP000789702"/>
    </source>
</evidence>
<keyword evidence="2" id="KW-1185">Reference proteome</keyword>
<proteinExistence type="predicted"/>